<dbReference type="GO" id="GO:0050660">
    <property type="term" value="F:flavin adenine dinucleotide binding"/>
    <property type="evidence" value="ECO:0007669"/>
    <property type="project" value="InterPro"/>
</dbReference>
<keyword evidence="7" id="KW-0503">Monooxygenase</keyword>
<evidence type="ECO:0000256" key="1">
    <source>
        <dbReference type="ARBA" id="ARBA00001974"/>
    </source>
</evidence>
<evidence type="ECO:0000313" key="9">
    <source>
        <dbReference type="Proteomes" id="UP000315889"/>
    </source>
</evidence>
<protein>
    <submittedName>
        <fullName evidence="8">NAD(P)/FAD-dependent oxidoreductase</fullName>
    </submittedName>
</protein>
<evidence type="ECO:0000256" key="6">
    <source>
        <dbReference type="ARBA" id="ARBA00023002"/>
    </source>
</evidence>
<dbReference type="GO" id="GO:0004499">
    <property type="term" value="F:N,N-dimethylaniline monooxygenase activity"/>
    <property type="evidence" value="ECO:0007669"/>
    <property type="project" value="InterPro"/>
</dbReference>
<dbReference type="InterPro" id="IPR036188">
    <property type="entry name" value="FAD/NAD-bd_sf"/>
</dbReference>
<evidence type="ECO:0000313" key="8">
    <source>
        <dbReference type="EMBL" id="RZO20430.1"/>
    </source>
</evidence>
<dbReference type="InterPro" id="IPR020946">
    <property type="entry name" value="Flavin_mOase-like"/>
</dbReference>
<comment type="caution">
    <text evidence="8">The sequence shown here is derived from an EMBL/GenBank/DDBJ whole genome shotgun (WGS) entry which is preliminary data.</text>
</comment>
<evidence type="ECO:0000256" key="4">
    <source>
        <dbReference type="ARBA" id="ARBA00022827"/>
    </source>
</evidence>
<comment type="cofactor">
    <cofactor evidence="1">
        <name>FAD</name>
        <dbReference type="ChEBI" id="CHEBI:57692"/>
    </cofactor>
</comment>
<dbReference type="SUPFAM" id="SSF51905">
    <property type="entry name" value="FAD/NAD(P)-binding domain"/>
    <property type="match status" value="1"/>
</dbReference>
<dbReference type="PRINTS" id="PR00411">
    <property type="entry name" value="PNDRDTASEI"/>
</dbReference>
<dbReference type="Pfam" id="PF00743">
    <property type="entry name" value="FMO-like"/>
    <property type="match status" value="1"/>
</dbReference>
<comment type="similarity">
    <text evidence="2">Belongs to the FAD-binding monooxygenase family.</text>
</comment>
<evidence type="ECO:0000256" key="7">
    <source>
        <dbReference type="ARBA" id="ARBA00023033"/>
    </source>
</evidence>
<keyword evidence="5" id="KW-0521">NADP</keyword>
<dbReference type="Pfam" id="PF13450">
    <property type="entry name" value="NAD_binding_8"/>
    <property type="match status" value="1"/>
</dbReference>
<evidence type="ECO:0000256" key="2">
    <source>
        <dbReference type="ARBA" id="ARBA00010139"/>
    </source>
</evidence>
<dbReference type="Gene3D" id="3.50.50.60">
    <property type="entry name" value="FAD/NAD(P)-binding domain"/>
    <property type="match status" value="3"/>
</dbReference>
<reference evidence="8 9" key="1">
    <citation type="submission" date="2019-02" db="EMBL/GenBank/DDBJ databases">
        <title>Prokaryotic population dynamics and viral predation in marine succession experiment using metagenomics: the confinement effect.</title>
        <authorList>
            <person name="Haro-Moreno J.M."/>
            <person name="Rodriguez-Valera F."/>
            <person name="Lopez-Perez M."/>
        </authorList>
    </citation>
    <scope>NUCLEOTIDE SEQUENCE [LARGE SCALE GENOMIC DNA]</scope>
    <source>
        <strain evidence="8">MED-G170</strain>
    </source>
</reference>
<proteinExistence type="inferred from homology"/>
<dbReference type="FunFam" id="3.50.50.60:FF:000228">
    <property type="entry name" value="FAD-containing monooxygenase EthA"/>
    <property type="match status" value="1"/>
</dbReference>
<dbReference type="InterPro" id="IPR051820">
    <property type="entry name" value="FAD-binding_MO"/>
</dbReference>
<dbReference type="GO" id="GO:0050661">
    <property type="term" value="F:NADP binding"/>
    <property type="evidence" value="ECO:0007669"/>
    <property type="project" value="InterPro"/>
</dbReference>
<accession>A0A520MGU1</accession>
<dbReference type="AlphaFoldDB" id="A0A520MGU1"/>
<evidence type="ECO:0000256" key="5">
    <source>
        <dbReference type="ARBA" id="ARBA00022857"/>
    </source>
</evidence>
<sequence>MNVEHTDVVIVGAGLSGIGAAYHLREKCPNHEFLILEGRSAIGGTWDLFRYPGIRSDSDMHTLGYSFKPWESAKAIADGPSILDYVRKTATENKFADKIRFNHKLTSANWDSETHRWTLSIAMANTDEAIEITCNFLYMCSGYYSYDQAHDPGLPATDTFKGTLVHPQFWPEDLNYEGKKVVVIGSGATAVTLVPSMAEKAASVTMLQRSPTYIISRPSEDWFANGLRKLLPHRWAYALTRLRNTRFQELLYKQTRKRPEKVKKTLLDMVRKELGPDYDVDKHFTPSYNPWDQRLCLVPDSDLFSSINNGSATVVTDHIDTFTETGIKLKSGEHLDADIIVTATGLQLIMMGGAEISVDGASVDFAKLWTYKGLMVSSVPNLVQTFGYINASWTLRADLTAEWVCKALNHMNETNTTSVVPEVPSELKEMPARHWIDDFPAGYMQRVMHLFPKQGDREPWVNTQDFRRDRKIFNQALGTDSALQFTSKDTLNRKSA</sequence>
<gene>
    <name evidence="8" type="ORF">EVB03_03990</name>
</gene>
<keyword evidence="6" id="KW-0560">Oxidoreductase</keyword>
<name>A0A520MGU1_9GAMM</name>
<dbReference type="EMBL" id="SHBP01000004">
    <property type="protein sequence ID" value="RZO20430.1"/>
    <property type="molecule type" value="Genomic_DNA"/>
</dbReference>
<keyword evidence="4" id="KW-0274">FAD</keyword>
<evidence type="ECO:0000256" key="3">
    <source>
        <dbReference type="ARBA" id="ARBA00022630"/>
    </source>
</evidence>
<organism evidence="8 9">
    <name type="scientific">SAR92 clade bacterium</name>
    <dbReference type="NCBI Taxonomy" id="2315479"/>
    <lineage>
        <taxon>Bacteria</taxon>
        <taxon>Pseudomonadati</taxon>
        <taxon>Pseudomonadota</taxon>
        <taxon>Gammaproteobacteria</taxon>
        <taxon>Cellvibrionales</taxon>
        <taxon>Porticoccaceae</taxon>
        <taxon>SAR92 clade</taxon>
    </lineage>
</organism>
<dbReference type="PANTHER" id="PTHR43872:SF1">
    <property type="entry name" value="MONOOXYGENASE, PUTATIVE (AFU_ORTHOLOGUE AFUA_8G02570)-RELATED"/>
    <property type="match status" value="1"/>
</dbReference>
<keyword evidence="3" id="KW-0285">Flavoprotein</keyword>
<dbReference type="PANTHER" id="PTHR43872">
    <property type="entry name" value="MONOOXYGENASE, PUTATIVE (AFU_ORTHOLOGUE AFUA_8G02570)-RELATED"/>
    <property type="match status" value="1"/>
</dbReference>
<dbReference type="Proteomes" id="UP000315889">
    <property type="component" value="Unassembled WGS sequence"/>
</dbReference>